<sequence length="296" mass="31377">MVADPHNNYHGAVADEIEGLVTVYEDGHVERAPVMPTVAASTSPLRGPGDVTWRDVTLCRVTGLWARLFVPDPDPDRAAAGEPPRLPVVVYFHGGGFCVGSAAWRCYHDFAARLAASAGCAVASVDYRLAPSTPSPPPTTTERRPSTRSSSAGRGSSPAVLRGAGEDGVGGVGGERGGAELVDTQPGEIGRLLAAGAAARVRPGVRDHPWCNPVGLGGAWRVRRLPRTLVCAAGMDVLRDRNVEFCAAMKSAGNCVESRVYAGVGHAFQLLGRSHVSKVRTHEMLMHIRDFIWDTI</sequence>
<evidence type="ECO:0000259" key="2">
    <source>
        <dbReference type="Pfam" id="PF07859"/>
    </source>
</evidence>
<dbReference type="InterPro" id="IPR050466">
    <property type="entry name" value="Carboxylest/Gibb_receptor"/>
</dbReference>
<evidence type="ECO:0000313" key="3">
    <source>
        <dbReference type="EMBL" id="CAD1825239.1"/>
    </source>
</evidence>
<dbReference type="AlphaFoldDB" id="A0A6V7P326"/>
<dbReference type="Gene3D" id="3.40.50.1820">
    <property type="entry name" value="alpha/beta hydrolase"/>
    <property type="match status" value="2"/>
</dbReference>
<dbReference type="GO" id="GO:0016787">
    <property type="term" value="F:hydrolase activity"/>
    <property type="evidence" value="ECO:0007669"/>
    <property type="project" value="InterPro"/>
</dbReference>
<feature type="compositionally biased region" description="Gly residues" evidence="1">
    <location>
        <begin position="166"/>
        <end position="176"/>
    </location>
</feature>
<protein>
    <recommendedName>
        <fullName evidence="2">Alpha/beta hydrolase fold-3 domain-containing protein</fullName>
    </recommendedName>
</protein>
<dbReference type="PANTHER" id="PTHR23024:SF589">
    <property type="entry name" value="CARBOXYLESTERASE 17-RELATED"/>
    <property type="match status" value="1"/>
</dbReference>
<dbReference type="EMBL" id="LR862144">
    <property type="protein sequence ID" value="CAD1825239.1"/>
    <property type="molecule type" value="Genomic_DNA"/>
</dbReference>
<gene>
    <name evidence="3" type="ORF">CB5_LOCUS8450</name>
</gene>
<accession>A0A6V7P326</accession>
<name>A0A6V7P326_ANACO</name>
<dbReference type="InterPro" id="IPR029058">
    <property type="entry name" value="AB_hydrolase_fold"/>
</dbReference>
<feature type="compositionally biased region" description="Low complexity" evidence="1">
    <location>
        <begin position="147"/>
        <end position="163"/>
    </location>
</feature>
<reference evidence="3" key="1">
    <citation type="submission" date="2020-07" db="EMBL/GenBank/DDBJ databases">
        <authorList>
            <person name="Lin J."/>
        </authorList>
    </citation>
    <scope>NUCLEOTIDE SEQUENCE</scope>
</reference>
<feature type="region of interest" description="Disordered" evidence="1">
    <location>
        <begin position="128"/>
        <end position="178"/>
    </location>
</feature>
<organism evidence="3">
    <name type="scientific">Ananas comosus var. bracteatus</name>
    <name type="common">red pineapple</name>
    <dbReference type="NCBI Taxonomy" id="296719"/>
    <lineage>
        <taxon>Eukaryota</taxon>
        <taxon>Viridiplantae</taxon>
        <taxon>Streptophyta</taxon>
        <taxon>Embryophyta</taxon>
        <taxon>Tracheophyta</taxon>
        <taxon>Spermatophyta</taxon>
        <taxon>Magnoliopsida</taxon>
        <taxon>Liliopsida</taxon>
        <taxon>Poales</taxon>
        <taxon>Bromeliaceae</taxon>
        <taxon>Bromelioideae</taxon>
        <taxon>Ananas</taxon>
    </lineage>
</organism>
<dbReference type="InterPro" id="IPR013094">
    <property type="entry name" value="AB_hydrolase_3"/>
</dbReference>
<dbReference type="Pfam" id="PF07859">
    <property type="entry name" value="Abhydrolase_3"/>
    <property type="match status" value="2"/>
</dbReference>
<dbReference type="PANTHER" id="PTHR23024">
    <property type="entry name" value="ARYLACETAMIDE DEACETYLASE"/>
    <property type="match status" value="1"/>
</dbReference>
<evidence type="ECO:0000256" key="1">
    <source>
        <dbReference type="SAM" id="MobiDB-lite"/>
    </source>
</evidence>
<proteinExistence type="predicted"/>
<dbReference type="SUPFAM" id="SSF53474">
    <property type="entry name" value="alpha/beta-Hydrolases"/>
    <property type="match status" value="2"/>
</dbReference>
<feature type="domain" description="Alpha/beta hydrolase fold-3" evidence="2">
    <location>
        <begin position="205"/>
        <end position="269"/>
    </location>
</feature>
<feature type="domain" description="Alpha/beta hydrolase fold-3" evidence="2">
    <location>
        <begin position="89"/>
        <end position="136"/>
    </location>
</feature>